<comment type="caution">
    <text evidence="2">The sequence shown here is derived from an EMBL/GenBank/DDBJ whole genome shotgun (WGS) entry which is preliminary data.</text>
</comment>
<keyword evidence="3" id="KW-1185">Reference proteome</keyword>
<keyword evidence="1" id="KW-0732">Signal</keyword>
<sequence length="177" mass="21108">MLNWLACNHRRKRGGLINCGFVQVLFLCVGSLLAHPEDGEGGPISCPDDKKVTQKNDMRRYIVWHHNRYRETGLQKVVTYDCDLEKEARKALKGEKIDTSKITKYDVLEFTDEIYKKQPMKEYLRKAMDYWYRYKEKHDIFYKPRTNRVGCAYKKTDFVYFVCVYNQVQDDQQLIRG</sequence>
<feature type="chain" id="PRO_5001493437" description="SCP domain-containing protein" evidence="1">
    <location>
        <begin position="35"/>
        <end position="177"/>
    </location>
</feature>
<proteinExistence type="predicted"/>
<dbReference type="SUPFAM" id="SSF55797">
    <property type="entry name" value="PR-1-like"/>
    <property type="match status" value="1"/>
</dbReference>
<evidence type="ECO:0000256" key="1">
    <source>
        <dbReference type="SAM" id="SignalP"/>
    </source>
</evidence>
<dbReference type="InterPro" id="IPR035109">
    <property type="entry name" value="ASPR"/>
</dbReference>
<dbReference type="Gene3D" id="3.40.33.10">
    <property type="entry name" value="CAP"/>
    <property type="match status" value="1"/>
</dbReference>
<feature type="signal peptide" evidence="1">
    <location>
        <begin position="1"/>
        <end position="34"/>
    </location>
</feature>
<dbReference type="Pfam" id="PF17641">
    <property type="entry name" value="ASPRs"/>
    <property type="match status" value="1"/>
</dbReference>
<evidence type="ECO:0000313" key="3">
    <source>
        <dbReference type="Proteomes" id="UP000024635"/>
    </source>
</evidence>
<dbReference type="AlphaFoldDB" id="A0A016VGW5"/>
<reference evidence="3" key="1">
    <citation type="journal article" date="2015" name="Nat. Genet.">
        <title>The genome and transcriptome of the zoonotic hookworm Ancylostoma ceylanicum identify infection-specific gene families.</title>
        <authorList>
            <person name="Schwarz E.M."/>
            <person name="Hu Y."/>
            <person name="Antoshechkin I."/>
            <person name="Miller M.M."/>
            <person name="Sternberg P.W."/>
            <person name="Aroian R.V."/>
        </authorList>
    </citation>
    <scope>NUCLEOTIDE SEQUENCE</scope>
    <source>
        <strain evidence="3">HY135</strain>
    </source>
</reference>
<protein>
    <recommendedName>
        <fullName evidence="4">SCP domain-containing protein</fullName>
    </recommendedName>
</protein>
<gene>
    <name evidence="2" type="primary">Acey_s0010.g1057</name>
    <name evidence="2" type="synonym">ASP-s0010.g1057</name>
    <name evidence="2" type="ORF">Y032_0010g1057</name>
</gene>
<dbReference type="InterPro" id="IPR035940">
    <property type="entry name" value="CAP_sf"/>
</dbReference>
<accession>A0A016VGW5</accession>
<evidence type="ECO:0008006" key="4">
    <source>
        <dbReference type="Google" id="ProtNLM"/>
    </source>
</evidence>
<name>A0A016VGW5_9BILA</name>
<dbReference type="OrthoDB" id="5889021at2759"/>
<dbReference type="EMBL" id="JARK01001346">
    <property type="protein sequence ID" value="EYC26272.1"/>
    <property type="molecule type" value="Genomic_DNA"/>
</dbReference>
<evidence type="ECO:0000313" key="2">
    <source>
        <dbReference type="EMBL" id="EYC26272.1"/>
    </source>
</evidence>
<organism evidence="2 3">
    <name type="scientific">Ancylostoma ceylanicum</name>
    <dbReference type="NCBI Taxonomy" id="53326"/>
    <lineage>
        <taxon>Eukaryota</taxon>
        <taxon>Metazoa</taxon>
        <taxon>Ecdysozoa</taxon>
        <taxon>Nematoda</taxon>
        <taxon>Chromadorea</taxon>
        <taxon>Rhabditida</taxon>
        <taxon>Rhabditina</taxon>
        <taxon>Rhabditomorpha</taxon>
        <taxon>Strongyloidea</taxon>
        <taxon>Ancylostomatidae</taxon>
        <taxon>Ancylostomatinae</taxon>
        <taxon>Ancylostoma</taxon>
    </lineage>
</organism>
<dbReference type="Proteomes" id="UP000024635">
    <property type="component" value="Unassembled WGS sequence"/>
</dbReference>